<evidence type="ECO:0000313" key="12">
    <source>
        <dbReference type="EMBL" id="MFC7435206.1"/>
    </source>
</evidence>
<reference evidence="13" key="1">
    <citation type="journal article" date="2019" name="Int. J. Syst. Evol. Microbiol.">
        <title>The Global Catalogue of Microorganisms (GCM) 10K type strain sequencing project: providing services to taxonomists for standard genome sequencing and annotation.</title>
        <authorList>
            <consortium name="The Broad Institute Genomics Platform"/>
            <consortium name="The Broad Institute Genome Sequencing Center for Infectious Disease"/>
            <person name="Wu L."/>
            <person name="Ma J."/>
        </authorList>
    </citation>
    <scope>NUCLEOTIDE SEQUENCE [LARGE SCALE GENOMIC DNA]</scope>
    <source>
        <strain evidence="13">CCUG 54518</strain>
    </source>
</reference>
<dbReference type="Proteomes" id="UP001596495">
    <property type="component" value="Unassembled WGS sequence"/>
</dbReference>
<dbReference type="Gene3D" id="3.40.50.2300">
    <property type="match status" value="1"/>
</dbReference>
<keyword evidence="3 8" id="KW-0597">Phosphoprotein</keyword>
<dbReference type="PROSITE" id="PS50110">
    <property type="entry name" value="RESPONSE_REGULATORY"/>
    <property type="match status" value="1"/>
</dbReference>
<dbReference type="PROSITE" id="PS51755">
    <property type="entry name" value="OMPR_PHOB"/>
    <property type="match status" value="1"/>
</dbReference>
<dbReference type="PANTHER" id="PTHR48111">
    <property type="entry name" value="REGULATOR OF RPOS"/>
    <property type="match status" value="1"/>
</dbReference>
<feature type="domain" description="OmpR/PhoB-type" evidence="11">
    <location>
        <begin position="135"/>
        <end position="229"/>
    </location>
</feature>
<keyword evidence="6 9" id="KW-0238">DNA-binding</keyword>
<evidence type="ECO:0000259" key="11">
    <source>
        <dbReference type="PROSITE" id="PS51755"/>
    </source>
</evidence>
<name>A0ABW2RAV0_9BURK</name>
<evidence type="ECO:0000256" key="8">
    <source>
        <dbReference type="PROSITE-ProRule" id="PRU00169"/>
    </source>
</evidence>
<dbReference type="InterPro" id="IPR011006">
    <property type="entry name" value="CheY-like_superfamily"/>
</dbReference>
<evidence type="ECO:0000256" key="3">
    <source>
        <dbReference type="ARBA" id="ARBA00022553"/>
    </source>
</evidence>
<dbReference type="Pfam" id="PF00486">
    <property type="entry name" value="Trans_reg_C"/>
    <property type="match status" value="1"/>
</dbReference>
<evidence type="ECO:0000256" key="9">
    <source>
        <dbReference type="PROSITE-ProRule" id="PRU01091"/>
    </source>
</evidence>
<dbReference type="InterPro" id="IPR039420">
    <property type="entry name" value="WalR-like"/>
</dbReference>
<organism evidence="12 13">
    <name type="scientific">Hydrogenophaga bisanensis</name>
    <dbReference type="NCBI Taxonomy" id="439611"/>
    <lineage>
        <taxon>Bacteria</taxon>
        <taxon>Pseudomonadati</taxon>
        <taxon>Pseudomonadota</taxon>
        <taxon>Betaproteobacteria</taxon>
        <taxon>Burkholderiales</taxon>
        <taxon>Comamonadaceae</taxon>
        <taxon>Hydrogenophaga</taxon>
    </lineage>
</organism>
<dbReference type="EMBL" id="JBHTBX010000007">
    <property type="protein sequence ID" value="MFC7435206.1"/>
    <property type="molecule type" value="Genomic_DNA"/>
</dbReference>
<feature type="modified residue" description="4-aspartylphosphate" evidence="8">
    <location>
        <position position="51"/>
    </location>
</feature>
<evidence type="ECO:0000259" key="10">
    <source>
        <dbReference type="PROSITE" id="PS50110"/>
    </source>
</evidence>
<evidence type="ECO:0000256" key="6">
    <source>
        <dbReference type="ARBA" id="ARBA00023125"/>
    </source>
</evidence>
<protein>
    <submittedName>
        <fullName evidence="12">Response regulator</fullName>
    </submittedName>
</protein>
<dbReference type="Pfam" id="PF00072">
    <property type="entry name" value="Response_reg"/>
    <property type="match status" value="1"/>
</dbReference>
<comment type="subcellular location">
    <subcellularLocation>
        <location evidence="1">Cytoplasm</location>
    </subcellularLocation>
</comment>
<evidence type="ECO:0000256" key="4">
    <source>
        <dbReference type="ARBA" id="ARBA00023012"/>
    </source>
</evidence>
<gene>
    <name evidence="12" type="ORF">ACFQNJ_11885</name>
</gene>
<evidence type="ECO:0000256" key="2">
    <source>
        <dbReference type="ARBA" id="ARBA00022490"/>
    </source>
</evidence>
<sequence length="232" mass="25190">MRVLVVEDDPGIGEGIVTALRAAGHAADLCGTLSSAWTALNVEPFDVMLLDLGLPDGDGLDLLTRLRRQTATPAAAATGSRSDMPVLIMTARDGVSDRIQGLDSGADDYIIKPFDANEMLARLRAMTRRASGRSRPEIEYGRLRIDPAARQVWLDGEVVALGVKEFALLMALMQDRPRVMSKSRLESALYGFGDALESNAIEVHVHHLRRKLGDGLIKTVRGVGYFIPEEPA</sequence>
<comment type="caution">
    <text evidence="12">The sequence shown here is derived from an EMBL/GenBank/DDBJ whole genome shotgun (WGS) entry which is preliminary data.</text>
</comment>
<feature type="DNA-binding region" description="OmpR/PhoB-type" evidence="9">
    <location>
        <begin position="135"/>
        <end position="229"/>
    </location>
</feature>
<dbReference type="PANTHER" id="PTHR48111:SF35">
    <property type="entry name" value="TRANSCRIPTIONAL REGULATORY PROTEIN QSEB"/>
    <property type="match status" value="1"/>
</dbReference>
<evidence type="ECO:0000256" key="5">
    <source>
        <dbReference type="ARBA" id="ARBA00023015"/>
    </source>
</evidence>
<feature type="domain" description="Response regulatory" evidence="10">
    <location>
        <begin position="2"/>
        <end position="127"/>
    </location>
</feature>
<keyword evidence="5" id="KW-0805">Transcription regulation</keyword>
<accession>A0ABW2RAV0</accession>
<dbReference type="Gene3D" id="1.10.10.10">
    <property type="entry name" value="Winged helix-like DNA-binding domain superfamily/Winged helix DNA-binding domain"/>
    <property type="match status" value="1"/>
</dbReference>
<dbReference type="CDD" id="cd00383">
    <property type="entry name" value="trans_reg_C"/>
    <property type="match status" value="1"/>
</dbReference>
<evidence type="ECO:0000313" key="13">
    <source>
        <dbReference type="Proteomes" id="UP001596495"/>
    </source>
</evidence>
<keyword evidence="13" id="KW-1185">Reference proteome</keyword>
<dbReference type="SMART" id="SM00448">
    <property type="entry name" value="REC"/>
    <property type="match status" value="1"/>
</dbReference>
<proteinExistence type="predicted"/>
<keyword evidence="4" id="KW-0902">Two-component regulatory system</keyword>
<dbReference type="InterPro" id="IPR001789">
    <property type="entry name" value="Sig_transdc_resp-reg_receiver"/>
</dbReference>
<dbReference type="Gene3D" id="6.10.250.690">
    <property type="match status" value="1"/>
</dbReference>
<dbReference type="InterPro" id="IPR036388">
    <property type="entry name" value="WH-like_DNA-bd_sf"/>
</dbReference>
<evidence type="ECO:0000256" key="1">
    <source>
        <dbReference type="ARBA" id="ARBA00004496"/>
    </source>
</evidence>
<dbReference type="RefSeq" id="WP_382257529.1">
    <property type="nucleotide sequence ID" value="NZ_JBHTBX010000007.1"/>
</dbReference>
<keyword evidence="7" id="KW-0804">Transcription</keyword>
<evidence type="ECO:0000256" key="7">
    <source>
        <dbReference type="ARBA" id="ARBA00023163"/>
    </source>
</evidence>
<keyword evidence="2" id="KW-0963">Cytoplasm</keyword>
<dbReference type="CDD" id="cd17624">
    <property type="entry name" value="REC_OmpR_PmrA-like"/>
    <property type="match status" value="1"/>
</dbReference>
<dbReference type="SMART" id="SM00862">
    <property type="entry name" value="Trans_reg_C"/>
    <property type="match status" value="1"/>
</dbReference>
<dbReference type="InterPro" id="IPR001867">
    <property type="entry name" value="OmpR/PhoB-type_DNA-bd"/>
</dbReference>
<dbReference type="SUPFAM" id="SSF52172">
    <property type="entry name" value="CheY-like"/>
    <property type="match status" value="1"/>
</dbReference>